<evidence type="ECO:0000313" key="14">
    <source>
        <dbReference type="Proteomes" id="UP000831860"/>
    </source>
</evidence>
<dbReference type="Pfam" id="PF00680">
    <property type="entry name" value="RdRP_1"/>
    <property type="match status" value="1"/>
</dbReference>
<dbReference type="Proteomes" id="UP000831860">
    <property type="component" value="Segment"/>
</dbReference>
<dbReference type="InterPro" id="IPR043128">
    <property type="entry name" value="Rev_trsase/Diguanyl_cyclase"/>
</dbReference>
<evidence type="ECO:0000256" key="8">
    <source>
        <dbReference type="ARBA" id="ARBA00022953"/>
    </source>
</evidence>
<dbReference type="GO" id="GO:0003723">
    <property type="term" value="F:RNA binding"/>
    <property type="evidence" value="ECO:0007669"/>
    <property type="project" value="InterPro"/>
</dbReference>
<dbReference type="Pfam" id="PF00270">
    <property type="entry name" value="DEAD"/>
    <property type="match status" value="1"/>
</dbReference>
<proteinExistence type="predicted"/>
<feature type="transmembrane region" description="Helical" evidence="10">
    <location>
        <begin position="161"/>
        <end position="177"/>
    </location>
</feature>
<protein>
    <submittedName>
        <fullName evidence="13">RNA-dependent RNA polymerase</fullName>
    </submittedName>
</protein>
<keyword evidence="14" id="KW-1185">Reference proteome</keyword>
<keyword evidence="10" id="KW-0812">Transmembrane</keyword>
<dbReference type="GO" id="GO:0006351">
    <property type="term" value="P:DNA-templated transcription"/>
    <property type="evidence" value="ECO:0007669"/>
    <property type="project" value="InterPro"/>
</dbReference>
<evidence type="ECO:0000256" key="10">
    <source>
        <dbReference type="SAM" id="Phobius"/>
    </source>
</evidence>
<dbReference type="Gene3D" id="3.30.70.270">
    <property type="match status" value="1"/>
</dbReference>
<evidence type="ECO:0000313" key="13">
    <source>
        <dbReference type="EMBL" id="AZT88650.1"/>
    </source>
</evidence>
<evidence type="ECO:0000256" key="7">
    <source>
        <dbReference type="ARBA" id="ARBA00022844"/>
    </source>
</evidence>
<keyword evidence="10" id="KW-1133">Transmembrane helix</keyword>
<evidence type="ECO:0000259" key="12">
    <source>
        <dbReference type="PROSITE" id="PS51192"/>
    </source>
</evidence>
<dbReference type="InterPro" id="IPR011545">
    <property type="entry name" value="DEAD/DEAH_box_helicase_dom"/>
</dbReference>
<dbReference type="InterPro" id="IPR007094">
    <property type="entry name" value="RNA-dir_pol_PSvirus"/>
</dbReference>
<dbReference type="InterPro" id="IPR027417">
    <property type="entry name" value="P-loop_NTPase"/>
</dbReference>
<dbReference type="SUPFAM" id="SSF56672">
    <property type="entry name" value="DNA/RNA polymerases"/>
    <property type="match status" value="1"/>
</dbReference>
<dbReference type="PROSITE" id="PS50507">
    <property type="entry name" value="RDRP_SSRNA_POS"/>
    <property type="match status" value="1"/>
</dbReference>
<sequence>MFKRSLNFLILFVLQLQLLLLLLGVSAIGPLFMFSFVWTGHFLAGPVFYFCVPFALALLPCFVHLYCVAELDLAGQVGADHVLWSNCSSPLLVRLLPFRQRCEHLYFEGWDAFQADFNSIPLLGQWLAAYGTVGPESARVVASRAYIDFVRKVHWATRPRHLYLFWLLAVSVMFGRLRSFLRVAYKLYLPLLAISIVAVAELPTAEVYDILTLVVSIIASVFWWTPRNGWLFGRYLKLKVLSLIVDVTLWANSFNFYMQSQYSERLSGRLNRANVFKETIMHSVNFVDSLRLPAYIKTGFRLEPTLQALKESRELLAELGWPVTVELTPPDMDATANTRRFKDWLIAGTDFATGIRQLEEKIDSDLVHLKAHAEVFRRSESYQSKEAELEATSRYFSRPTYVYPGLPEDEVWYILRDIFSHSQLTPFWWIIKNWEKRYALGFWMKDDKGRKYKRSKFISSVGYPKFKEMWATLFYWAPAVVPVSHVSVKGEALPEKKWSEGKVRSIIGSPLASYISSTVWNYFPNHRFAWESTPVKIGMPLNGYWLTKVFAKHSKFEHHCEGDMTAFDSTIQGPVVDVIKAVRKRGFDHHKDKDAIGDLIDVAYKQLDAQANGFTSTGNIFAKGTGLSTGHSSTSMDNSVALVVLYLMAWKELTGLTSREFKAFNELSCYGDDHLLSYSAVRPLGWTAKNIEKTMARWGVTNRISTKPIQDLTFLSKKCRRPNLTERSEFEAAGLMVPEYIVYHDRKKLVGKLVAPVLNTQTNYRLKRVLSYLSLTAHHKDVYDDIVAAIHGSKSLTAELKSSGKKIPSYRSVLLAWYSSKHKKQIAEVQEEVSLVEDSTNLVTWGNVTLLDDLLNALSLVPDFVNPQMFNLGYMNVLQRRLGQSVKWPMVLMAKANAAFTLGSLASVVQRSPYRFLDTSSQFGILPDCNASTLLVRHWLFLAYSRWAPFNVSASMFAFVANKLSNLNFVVNAHLMENLQPFNMSVDKLIVVSILDYITVPDWFSAVHGVRLPDIALMLDLLFNKVMSTIWSSVPSNYNEVGQILRTSPPHAKVLVTAPTGTGKSTSLIAYLCQVFGGDYSRIIVVEPRTLLVHGLVRYMSEEYGPMYSGSTTGLQLDERCKVWYMTPESLFARNFKVPEGSLLVLDEAHLPQESYALLLELGHRIFSRMVSVTATPSAPLLAWCDLHTAVPIASLWSRKDQTVPLTASTIREATSEYEARMVDLVRTWPPNKRLLVVVDAPSTAERLAAVCPHPSQCLSSEHSPIIDRSARCYFGTSVVDVGVTIPDLDQIHFPNWAYQGRDRGHLALDAMTEKQRRGRVGRTKNGDTVMWVAPLSLPPQPETAKLDVDCLQRFMLQGVSPLFLAKANIRQTVEALGANMAMLDKEDTQFLLRDAHVFLANLAPLMVASRVRPHDQSVIHGGAGQLAVESPLSDSELTNVVKSGLHFIVDSFDAASHVVSARDKSLMEDCIVDASSRAGTRFNIGWLLDHLAEAESESDSDSEGSHSSDGGSESEDEGSDRDDSEEEELDLLNPEGASPLDVFEYARIVRLIMSI</sequence>
<keyword evidence="7" id="KW-0946">Virion</keyword>
<dbReference type="PROSITE" id="PS51192">
    <property type="entry name" value="HELICASE_ATP_BIND_1"/>
    <property type="match status" value="1"/>
</dbReference>
<evidence type="ECO:0000256" key="3">
    <source>
        <dbReference type="ARBA" id="ARBA00022484"/>
    </source>
</evidence>
<feature type="domain" description="RdRp catalytic" evidence="11">
    <location>
        <begin position="557"/>
        <end position="686"/>
    </location>
</feature>
<evidence type="ECO:0000256" key="6">
    <source>
        <dbReference type="ARBA" id="ARBA00022741"/>
    </source>
</evidence>
<dbReference type="InterPro" id="IPR014001">
    <property type="entry name" value="Helicase_ATP-bd"/>
</dbReference>
<evidence type="ECO:0000256" key="9">
    <source>
        <dbReference type="SAM" id="MobiDB-lite"/>
    </source>
</evidence>
<evidence type="ECO:0000256" key="1">
    <source>
        <dbReference type="ARBA" id="ARBA00004328"/>
    </source>
</evidence>
<dbReference type="InterPro" id="IPR001205">
    <property type="entry name" value="RNA-dir_pol_C"/>
</dbReference>
<keyword evidence="6" id="KW-0547">Nucleotide-binding</keyword>
<evidence type="ECO:0000256" key="5">
    <source>
        <dbReference type="ARBA" id="ARBA00022695"/>
    </source>
</evidence>
<dbReference type="SUPFAM" id="SSF52540">
    <property type="entry name" value="P-loop containing nucleoside triphosphate hydrolases"/>
    <property type="match status" value="1"/>
</dbReference>
<evidence type="ECO:0000259" key="11">
    <source>
        <dbReference type="PROSITE" id="PS50507"/>
    </source>
</evidence>
<dbReference type="GO" id="GO:0005524">
    <property type="term" value="F:ATP binding"/>
    <property type="evidence" value="ECO:0007669"/>
    <property type="project" value="InterPro"/>
</dbReference>
<dbReference type="GO" id="GO:0003968">
    <property type="term" value="F:RNA-directed RNA polymerase activity"/>
    <property type="evidence" value="ECO:0007669"/>
    <property type="project" value="UniProtKB-KW"/>
</dbReference>
<dbReference type="GO" id="GO:0039694">
    <property type="term" value="P:viral RNA genome replication"/>
    <property type="evidence" value="ECO:0007669"/>
    <property type="project" value="InterPro"/>
</dbReference>
<name>A0AAD2JFS0_9VIRU</name>
<dbReference type="GO" id="GO:0044423">
    <property type="term" value="C:virion component"/>
    <property type="evidence" value="ECO:0007669"/>
    <property type="project" value="UniProtKB-KW"/>
</dbReference>
<feature type="compositionally biased region" description="Acidic residues" evidence="9">
    <location>
        <begin position="1513"/>
        <end position="1531"/>
    </location>
</feature>
<keyword evidence="3 13" id="KW-0696">RNA-directed RNA polymerase</keyword>
<dbReference type="SMART" id="SM00487">
    <property type="entry name" value="DEXDc"/>
    <property type="match status" value="1"/>
</dbReference>
<organism evidence="13 14">
    <name type="scientific">Aspergillus ellipticus fusarivirus 1</name>
    <dbReference type="NCBI Taxonomy" id="2501216"/>
    <lineage>
        <taxon>Viruses</taxon>
        <taxon>Riboviria</taxon>
        <taxon>Orthornavirae</taxon>
        <taxon>Pisuviricota</taxon>
        <taxon>Duplopiviricetes</taxon>
        <taxon>Durnavirales</taxon>
        <taxon>Fusariviridae</taxon>
        <taxon>Alphafusarivirus</taxon>
        <taxon>Alphafusarivirus aspergilli</taxon>
    </lineage>
</organism>
<feature type="domain" description="Helicase ATP-binding" evidence="12">
    <location>
        <begin position="1045"/>
        <end position="1195"/>
    </location>
</feature>
<keyword evidence="5" id="KW-0548">Nucleotidyltransferase</keyword>
<dbReference type="Gene3D" id="3.40.50.300">
    <property type="entry name" value="P-loop containing nucleotide triphosphate hydrolases"/>
    <property type="match status" value="1"/>
</dbReference>
<keyword evidence="4" id="KW-0808">Transferase</keyword>
<reference evidence="13" key="1">
    <citation type="journal article" date="2019" name="PLoS ONE">
        <title>Hiding in plain sight: New virus genomes discovered via a systematic analysis of fungal public transcriptomes.</title>
        <authorList>
            <person name="Gilbert K.B."/>
            <person name="Holcomb E.E."/>
            <person name="Allscheid R.L."/>
            <person name="Carrington J.C."/>
        </authorList>
    </citation>
    <scope>NUCLEOTIDE SEQUENCE</scope>
    <source>
        <strain evidence="13">AeFv1CBS 707.79</strain>
    </source>
</reference>
<keyword evidence="10" id="KW-0472">Membrane</keyword>
<feature type="transmembrane region" description="Helical" evidence="10">
    <location>
        <begin position="43"/>
        <end position="66"/>
    </location>
</feature>
<keyword evidence="8" id="KW-0693">Viral RNA replication</keyword>
<evidence type="ECO:0000256" key="2">
    <source>
        <dbReference type="ARBA" id="ARBA00004340"/>
    </source>
</evidence>
<comment type="subcellular location">
    <subcellularLocation>
        <location evidence="2">Host cell</location>
    </subcellularLocation>
    <subcellularLocation>
        <location evidence="1">Virion</location>
    </subcellularLocation>
</comment>
<dbReference type="GO" id="GO:0043657">
    <property type="term" value="C:host cell"/>
    <property type="evidence" value="ECO:0007669"/>
    <property type="project" value="UniProtKB-SubCell"/>
</dbReference>
<gene>
    <name evidence="13" type="ORF">AeFV1_gp1</name>
</gene>
<accession>A0AAD2JFS0</accession>
<dbReference type="EMBL" id="MK279500">
    <property type="protein sequence ID" value="AZT88650.1"/>
    <property type="molecule type" value="Genomic_RNA"/>
</dbReference>
<dbReference type="InterPro" id="IPR043502">
    <property type="entry name" value="DNA/RNA_pol_sf"/>
</dbReference>
<feature type="region of interest" description="Disordered" evidence="9">
    <location>
        <begin position="1496"/>
        <end position="1536"/>
    </location>
</feature>
<evidence type="ECO:0000256" key="4">
    <source>
        <dbReference type="ARBA" id="ARBA00022679"/>
    </source>
</evidence>